<evidence type="ECO:0000256" key="1">
    <source>
        <dbReference type="SAM" id="MobiDB-lite"/>
    </source>
</evidence>
<name>A0A1D8PIP8_CANAL</name>
<dbReference type="GeneID" id="3643944"/>
<sequence length="441" mass="49529">MLKSIKRSDSYLLESSSSNNSTSNIITTSTNNTQNSLLKRTTKPNVSSTRAPSFTFSRLLSEDTFNYNTNSNSNNTNIHNPNNNNSKYSTIHGISSSSRRNNFLKVCSWPFTKIESFHDSITKNDNDNDVDNDNIVEFADDQSTLGNDDGNTKHLTIADYSNIKRKNFGGLISDSNGGGNGIHGYNYTLGGPNNGSSGPLTGINPSLENINHVANEKFHKVFNRVKRPPVEQNNKRRCVLLSNLNESMGLNSVLQQVCGGPLEKLTVLSNGKIELFFIFPEHAKQFYTYGKATGLLMVNGVKLKVEWLNDENNLVNSTLSSSLMSDILHNGCRRCLIISKNIPGKRIRNGDKMFYPEPDIHYSTNLNFEEIKNDFNKFGKVLDIGSVISRKLCFSIFYYDIRCAILAKQELDLIGSELNKKYKDWSIWYGKDITDRACFVL</sequence>
<dbReference type="RefSeq" id="XP_714392.2">
    <property type="nucleotide sequence ID" value="XM_709299.2"/>
</dbReference>
<dbReference type="KEGG" id="cal:CAALFM_C210320CA"/>
<reference evidence="3 4" key="1">
    <citation type="journal article" date="2004" name="Proc. Natl. Acad. Sci. U.S.A.">
        <title>The diploid genome sequence of Candida albicans.</title>
        <authorList>
            <person name="Jones T."/>
            <person name="Federspiel N.A."/>
            <person name="Chibana H."/>
            <person name="Dungan J."/>
            <person name="Kalman S."/>
            <person name="Magee B.B."/>
            <person name="Newport G."/>
            <person name="Thorstenson Y.R."/>
            <person name="Agabian N."/>
            <person name="Magee P.T."/>
            <person name="Davis R.W."/>
            <person name="Scherer S."/>
        </authorList>
    </citation>
    <scope>NUCLEOTIDE SEQUENCE [LARGE SCALE GENOMIC DNA]</scope>
    <source>
        <strain evidence="4">SC5314 / ATCC MYA-2876</strain>
    </source>
</reference>
<accession>A0A1D8PIP8</accession>
<evidence type="ECO:0000313" key="4">
    <source>
        <dbReference type="Proteomes" id="UP000000559"/>
    </source>
</evidence>
<dbReference type="OrthoDB" id="4073963at2759"/>
<dbReference type="AlphaFoldDB" id="A0A1D8PIP8"/>
<feature type="compositionally biased region" description="Polar residues" evidence="1">
    <location>
        <begin position="37"/>
        <end position="50"/>
    </location>
</feature>
<dbReference type="Proteomes" id="UP000000559">
    <property type="component" value="Chromosome 2"/>
</dbReference>
<feature type="compositionally biased region" description="Low complexity" evidence="1">
    <location>
        <begin position="15"/>
        <end position="36"/>
    </location>
</feature>
<organism evidence="3 4">
    <name type="scientific">Candida albicans (strain SC5314 / ATCC MYA-2876)</name>
    <name type="common">Yeast</name>
    <dbReference type="NCBI Taxonomy" id="237561"/>
    <lineage>
        <taxon>Eukaryota</taxon>
        <taxon>Fungi</taxon>
        <taxon>Dikarya</taxon>
        <taxon>Ascomycota</taxon>
        <taxon>Saccharomycotina</taxon>
        <taxon>Pichiomycetes</taxon>
        <taxon>Debaryomycetaceae</taxon>
        <taxon>Candida/Lodderomyces clade</taxon>
        <taxon>Candida</taxon>
    </lineage>
</organism>
<evidence type="ECO:0008006" key="5">
    <source>
        <dbReference type="Google" id="ProtNLM"/>
    </source>
</evidence>
<reference evidence="3 4" key="3">
    <citation type="journal article" date="2013" name="Genome Biol.">
        <title>Assembly of a phased diploid Candida albicans genome facilitates allele-specific measurements and provides a simple model for repeat and indel structure.</title>
        <authorList>
            <person name="Muzzey D."/>
            <person name="Schwartz K."/>
            <person name="Weissman J.S."/>
            <person name="Sherlock G."/>
        </authorList>
    </citation>
    <scope>NUCLEOTIDE SEQUENCE [LARGE SCALE GENOMIC DNA]</scope>
    <source>
        <strain evidence="4">SC5314 / ATCC MYA-2876</strain>
    </source>
</reference>
<evidence type="ECO:0000313" key="3">
    <source>
        <dbReference type="EMBL" id="AOW28009.1"/>
    </source>
</evidence>
<reference evidence="3 4" key="2">
    <citation type="journal article" date="2007" name="Genome Biol.">
        <title>Assembly of the Candida albicans genome into sixteen supercontigs aligned on the eight chromosomes.</title>
        <authorList>
            <person name="van het Hoog M."/>
            <person name="Rast T.J."/>
            <person name="Martchenko M."/>
            <person name="Grindle S."/>
            <person name="Dignard D."/>
            <person name="Hogues H."/>
            <person name="Cuomo C."/>
            <person name="Berriman M."/>
            <person name="Scherer S."/>
            <person name="Magee B.B."/>
            <person name="Whiteway M."/>
            <person name="Chibana H."/>
            <person name="Nantel A."/>
            <person name="Magee P.T."/>
        </authorList>
    </citation>
    <scope>GENOME REANNOTATION</scope>
    <source>
        <strain evidence="4">SC5314 / ATCC MYA-2876</strain>
    </source>
</reference>
<dbReference type="EMBL" id="CP017624">
    <property type="protein sequence ID" value="AOW28009.1"/>
    <property type="molecule type" value="Genomic_DNA"/>
</dbReference>
<dbReference type="VEuPathDB" id="FungiDB:C2_10320C_A"/>
<proteinExistence type="predicted"/>
<dbReference type="eggNOG" id="ENOG502RYS8">
    <property type="taxonomic scope" value="Eukaryota"/>
</dbReference>
<dbReference type="CGD" id="CAL0000183948">
    <property type="gene designation" value="orf19.9313"/>
</dbReference>
<feature type="region of interest" description="Disordered" evidence="1">
    <location>
        <begin position="1"/>
        <end position="50"/>
    </location>
</feature>
<protein>
    <recommendedName>
        <fullName evidence="5">Sporulation-specific protein 2</fullName>
    </recommendedName>
</protein>
<evidence type="ECO:0000313" key="2">
    <source>
        <dbReference type="CGD" id="CAL0000183948"/>
    </source>
</evidence>
<gene>
    <name evidence="3" type="ordered locus">CAALFM_C210320CA</name>
    <name evidence="2" type="ordered locus">orf19.9313</name>
</gene>
<keyword evidence="4" id="KW-1185">Reference proteome</keyword>
<dbReference type="InParanoid" id="A0A1D8PIP8"/>
<dbReference type="STRING" id="237561.A0A1D8PIP8"/>